<feature type="coiled-coil region" evidence="1">
    <location>
        <begin position="47"/>
        <end position="132"/>
    </location>
</feature>
<dbReference type="PROSITE" id="PS51257">
    <property type="entry name" value="PROKAR_LIPOPROTEIN"/>
    <property type="match status" value="1"/>
</dbReference>
<sequence length="176" mass="19252">MTKVSKAALAAILLGSLSLTACATGQKDFAEEVTDVAKDWRKGEKKVAEGEEMIREAKAEIRKGEKQISEGEAAAKKATVKVANAQERYDFAMTMFGTSATADEAVKEAKEIKSLEKALKEAQEDLTLAKLKQRKGRDNIADGNKKLAKGEKMVADGRREMEQVQKTYRQIAASAR</sequence>
<evidence type="ECO:0000313" key="5">
    <source>
        <dbReference type="Proteomes" id="UP000536835"/>
    </source>
</evidence>
<feature type="chain" id="PRO_5030733491" description="DUF4398 domain-containing protein" evidence="3">
    <location>
        <begin position="24"/>
        <end position="176"/>
    </location>
</feature>
<proteinExistence type="predicted"/>
<protein>
    <recommendedName>
        <fullName evidence="6">DUF4398 domain-containing protein</fullName>
    </recommendedName>
</protein>
<dbReference type="RefSeq" id="WP_173201213.1">
    <property type="nucleotide sequence ID" value="NZ_JABFCX010000003.1"/>
</dbReference>
<gene>
    <name evidence="4" type="ORF">HK107_14905</name>
</gene>
<accession>A0A7Y3W6D5</accession>
<organism evidence="4 5">
    <name type="scientific">Parvularcula mediterranea</name>
    <dbReference type="NCBI Taxonomy" id="2732508"/>
    <lineage>
        <taxon>Bacteria</taxon>
        <taxon>Pseudomonadati</taxon>
        <taxon>Pseudomonadota</taxon>
        <taxon>Alphaproteobacteria</taxon>
        <taxon>Parvularculales</taxon>
        <taxon>Parvularculaceae</taxon>
        <taxon>Parvularcula</taxon>
    </lineage>
</organism>
<feature type="region of interest" description="Disordered" evidence="2">
    <location>
        <begin position="134"/>
        <end position="161"/>
    </location>
</feature>
<keyword evidence="1" id="KW-0175">Coiled coil</keyword>
<evidence type="ECO:0000313" key="4">
    <source>
        <dbReference type="EMBL" id="NNU17619.1"/>
    </source>
</evidence>
<dbReference type="Proteomes" id="UP000536835">
    <property type="component" value="Unassembled WGS sequence"/>
</dbReference>
<dbReference type="AlphaFoldDB" id="A0A7Y3W6D5"/>
<evidence type="ECO:0000256" key="3">
    <source>
        <dbReference type="SAM" id="SignalP"/>
    </source>
</evidence>
<keyword evidence="3" id="KW-0732">Signal</keyword>
<reference evidence="4 5" key="1">
    <citation type="submission" date="2020-05" db="EMBL/GenBank/DDBJ databases">
        <title>Parvularcula mediterraneae sp. nov., isolated from polypropylene straw from shallow seawater of the seashore of Laganas in Zakynthos island, Greece.</title>
        <authorList>
            <person name="Szabo I."/>
            <person name="Al-Omari J."/>
            <person name="Rado J."/>
            <person name="Szerdahelyi G.S."/>
        </authorList>
    </citation>
    <scope>NUCLEOTIDE SEQUENCE [LARGE SCALE GENOMIC DNA]</scope>
    <source>
        <strain evidence="4 5">ZS-1/3</strain>
    </source>
</reference>
<evidence type="ECO:0000256" key="2">
    <source>
        <dbReference type="SAM" id="MobiDB-lite"/>
    </source>
</evidence>
<feature type="signal peptide" evidence="3">
    <location>
        <begin position="1"/>
        <end position="23"/>
    </location>
</feature>
<name>A0A7Y3W6D5_9PROT</name>
<evidence type="ECO:0008006" key="6">
    <source>
        <dbReference type="Google" id="ProtNLM"/>
    </source>
</evidence>
<keyword evidence="5" id="KW-1185">Reference proteome</keyword>
<comment type="caution">
    <text evidence="4">The sequence shown here is derived from an EMBL/GenBank/DDBJ whole genome shotgun (WGS) entry which is preliminary data.</text>
</comment>
<evidence type="ECO:0000256" key="1">
    <source>
        <dbReference type="SAM" id="Coils"/>
    </source>
</evidence>
<feature type="compositionally biased region" description="Basic and acidic residues" evidence="2">
    <location>
        <begin position="136"/>
        <end position="161"/>
    </location>
</feature>
<dbReference type="EMBL" id="JABFCX010000003">
    <property type="protein sequence ID" value="NNU17619.1"/>
    <property type="molecule type" value="Genomic_DNA"/>
</dbReference>